<organism evidence="9 10">
    <name type="scientific">Starkeya nomas</name>
    <dbReference type="NCBI Taxonomy" id="2666134"/>
    <lineage>
        <taxon>Bacteria</taxon>
        <taxon>Pseudomonadati</taxon>
        <taxon>Pseudomonadota</taxon>
        <taxon>Alphaproteobacteria</taxon>
        <taxon>Hyphomicrobiales</taxon>
        <taxon>Xanthobacteraceae</taxon>
        <taxon>Starkeya</taxon>
    </lineage>
</organism>
<feature type="transmembrane region" description="Helical" evidence="7">
    <location>
        <begin position="305"/>
        <end position="330"/>
    </location>
</feature>
<feature type="transmembrane region" description="Helical" evidence="7">
    <location>
        <begin position="275"/>
        <end position="293"/>
    </location>
</feature>
<comment type="similarity">
    <text evidence="7">Belongs to the TRAP transporter large permease family.</text>
</comment>
<proteinExistence type="inferred from homology"/>
<protein>
    <recommendedName>
        <fullName evidence="7">TRAP transporter large permease protein</fullName>
    </recommendedName>
</protein>
<keyword evidence="4 7" id="KW-0812">Transmembrane</keyword>
<gene>
    <name evidence="9" type="primary">dctM_6</name>
    <name evidence="9" type="ORF">STARVERO_02709</name>
</gene>
<keyword evidence="2" id="KW-1003">Cell membrane</keyword>
<dbReference type="EMBL" id="CACSAS010000001">
    <property type="protein sequence ID" value="CAA0101099.1"/>
    <property type="molecule type" value="Genomic_DNA"/>
</dbReference>
<dbReference type="NCBIfam" id="TIGR00786">
    <property type="entry name" value="dctM"/>
    <property type="match status" value="1"/>
</dbReference>
<keyword evidence="5 7" id="KW-1133">Transmembrane helix</keyword>
<feature type="domain" description="TRAP C4-dicarboxylate transport system permease DctM subunit" evidence="8">
    <location>
        <begin position="5"/>
        <end position="418"/>
    </location>
</feature>
<evidence type="ECO:0000256" key="7">
    <source>
        <dbReference type="RuleBase" id="RU369079"/>
    </source>
</evidence>
<feature type="transmembrane region" description="Helical" evidence="7">
    <location>
        <begin position="86"/>
        <end position="119"/>
    </location>
</feature>
<comment type="subunit">
    <text evidence="7">The complex comprises the extracytoplasmic solute receptor protein and the two transmembrane proteins.</text>
</comment>
<comment type="subcellular location">
    <subcellularLocation>
        <location evidence="1 7">Cell inner membrane</location>
        <topology evidence="1 7">Multi-pass membrane protein</topology>
    </subcellularLocation>
</comment>
<evidence type="ECO:0000256" key="1">
    <source>
        <dbReference type="ARBA" id="ARBA00004429"/>
    </source>
</evidence>
<evidence type="ECO:0000256" key="6">
    <source>
        <dbReference type="ARBA" id="ARBA00023136"/>
    </source>
</evidence>
<evidence type="ECO:0000259" key="8">
    <source>
        <dbReference type="Pfam" id="PF06808"/>
    </source>
</evidence>
<keyword evidence="6 7" id="KW-0472">Membrane</keyword>
<dbReference type="PANTHER" id="PTHR33362:SF5">
    <property type="entry name" value="C4-DICARBOXYLATE TRAP TRANSPORTER LARGE PERMEASE PROTEIN DCTM"/>
    <property type="match status" value="1"/>
</dbReference>
<dbReference type="Pfam" id="PF06808">
    <property type="entry name" value="DctM"/>
    <property type="match status" value="1"/>
</dbReference>
<dbReference type="PIRSF" id="PIRSF006066">
    <property type="entry name" value="HI0050"/>
    <property type="match status" value="1"/>
</dbReference>
<evidence type="ECO:0000256" key="2">
    <source>
        <dbReference type="ARBA" id="ARBA00022475"/>
    </source>
</evidence>
<keyword evidence="7" id="KW-0813">Transport</keyword>
<dbReference type="GO" id="GO:0022857">
    <property type="term" value="F:transmembrane transporter activity"/>
    <property type="evidence" value="ECO:0007669"/>
    <property type="project" value="UniProtKB-UniRule"/>
</dbReference>
<feature type="transmembrane region" description="Helical" evidence="7">
    <location>
        <begin position="164"/>
        <end position="185"/>
    </location>
</feature>
<keyword evidence="10" id="KW-1185">Reference proteome</keyword>
<evidence type="ECO:0000256" key="4">
    <source>
        <dbReference type="ARBA" id="ARBA00022692"/>
    </source>
</evidence>
<dbReference type="RefSeq" id="WP_144344442.1">
    <property type="nucleotide sequence ID" value="NZ_CACSAS010000001.1"/>
</dbReference>
<feature type="transmembrane region" description="Helical" evidence="7">
    <location>
        <begin position="217"/>
        <end position="239"/>
    </location>
</feature>
<dbReference type="GO" id="GO:0005886">
    <property type="term" value="C:plasma membrane"/>
    <property type="evidence" value="ECO:0007669"/>
    <property type="project" value="UniProtKB-SubCell"/>
</dbReference>
<feature type="transmembrane region" description="Helical" evidence="7">
    <location>
        <begin position="245"/>
        <end position="263"/>
    </location>
</feature>
<dbReference type="Proteomes" id="UP000433050">
    <property type="component" value="Unassembled WGS sequence"/>
</dbReference>
<dbReference type="InterPro" id="IPR004681">
    <property type="entry name" value="TRAP_DctM"/>
</dbReference>
<evidence type="ECO:0000256" key="3">
    <source>
        <dbReference type="ARBA" id="ARBA00022519"/>
    </source>
</evidence>
<evidence type="ECO:0000313" key="9">
    <source>
        <dbReference type="EMBL" id="CAA0101099.1"/>
    </source>
</evidence>
<accession>A0A5S9PBX6</accession>
<name>A0A5S9PBX6_9HYPH</name>
<keyword evidence="3 7" id="KW-0997">Cell inner membrane</keyword>
<dbReference type="AlphaFoldDB" id="A0A5S9PBX6"/>
<comment type="function">
    <text evidence="7">Part of the tripartite ATP-independent periplasmic (TRAP) transport system.</text>
</comment>
<dbReference type="InterPro" id="IPR010656">
    <property type="entry name" value="DctM"/>
</dbReference>
<comment type="caution">
    <text evidence="7">Lacks conserved residue(s) required for the propagation of feature annotation.</text>
</comment>
<feature type="transmembrane region" description="Helical" evidence="7">
    <location>
        <begin position="6"/>
        <end position="28"/>
    </location>
</feature>
<feature type="transmembrane region" description="Helical" evidence="7">
    <location>
        <begin position="131"/>
        <end position="158"/>
    </location>
</feature>
<dbReference type="PANTHER" id="PTHR33362">
    <property type="entry name" value="SIALIC ACID TRAP TRANSPORTER PERMEASE PROTEIN SIAT-RELATED"/>
    <property type="match status" value="1"/>
</dbReference>
<evidence type="ECO:0000313" key="10">
    <source>
        <dbReference type="Proteomes" id="UP000433050"/>
    </source>
</evidence>
<reference evidence="9 10" key="1">
    <citation type="submission" date="2019-12" db="EMBL/GenBank/DDBJ databases">
        <authorList>
            <person name="Reyes-Prieto M."/>
        </authorList>
    </citation>
    <scope>NUCLEOTIDE SEQUENCE [LARGE SCALE GENOMIC DNA]</scope>
    <source>
        <strain evidence="9">HF14-78462</strain>
    </source>
</reference>
<evidence type="ECO:0000256" key="5">
    <source>
        <dbReference type="ARBA" id="ARBA00022989"/>
    </source>
</evidence>
<sequence length="427" mass="44647">MALTFGLMALFLVLGAPLAVTFGLVIFLQMGAFGLSISGLSNIPYEEISSYPLVAIPLFMLTGELMNRSGMAGELIALADLLLRRIRAAFGYITVAASAMMGAITGSSVATVAAIGGIVSPAMAERGYPKGYIASLTSSAGLLGVLVPPSIPLILYGATVGVSISQLFLATLAPALLMSVLFLVVHNALSRRLLKGGVESRPEGGDTLTAGKSKRTIWLEAASALLLPVVILGGIYGGLMTPTEAAAIGCLYAVGVSLLRRLLGSGDFARSFRSAAITGSGILIVIAMTGIFNRAMVLNQVPQDIAMWVATYIESPVAFLLMVNVVLLLVGTFMETNASILLMGPLLAPAAEKFGIDPVHFGIITATNLEIGLLTPPMAANLYVAARAANARLADMLPYLGWFFGAALLGQAIITFVPFVTLWFRYL</sequence>
<feature type="transmembrane region" description="Helical" evidence="7">
    <location>
        <begin position="399"/>
        <end position="424"/>
    </location>
</feature>